<gene>
    <name evidence="1" type="ORF">D5086_030032</name>
</gene>
<organism evidence="1 2">
    <name type="scientific">Populus alba</name>
    <name type="common">White poplar</name>
    <dbReference type="NCBI Taxonomy" id="43335"/>
    <lineage>
        <taxon>Eukaryota</taxon>
        <taxon>Viridiplantae</taxon>
        <taxon>Streptophyta</taxon>
        <taxon>Embryophyta</taxon>
        <taxon>Tracheophyta</taxon>
        <taxon>Spermatophyta</taxon>
        <taxon>Magnoliopsida</taxon>
        <taxon>eudicotyledons</taxon>
        <taxon>Gunneridae</taxon>
        <taxon>Pentapetalae</taxon>
        <taxon>rosids</taxon>
        <taxon>fabids</taxon>
        <taxon>Malpighiales</taxon>
        <taxon>Salicaceae</taxon>
        <taxon>Saliceae</taxon>
        <taxon>Populus</taxon>
    </lineage>
</organism>
<proteinExistence type="predicted"/>
<evidence type="ECO:0000313" key="2">
    <source>
        <dbReference type="Proteomes" id="UP000309997"/>
    </source>
</evidence>
<evidence type="ECO:0000313" key="1">
    <source>
        <dbReference type="EMBL" id="KAL3567381.1"/>
    </source>
</evidence>
<reference evidence="1 2" key="1">
    <citation type="journal article" date="2024" name="Plant Biotechnol. J.">
        <title>Genome and CRISPR/Cas9 system of a widespread forest tree (Populus alba) in the world.</title>
        <authorList>
            <person name="Liu Y.J."/>
            <person name="Jiang P.F."/>
            <person name="Han X.M."/>
            <person name="Li X.Y."/>
            <person name="Wang H.M."/>
            <person name="Wang Y.J."/>
            <person name="Wang X.X."/>
            <person name="Zeng Q.Y."/>
        </authorList>
    </citation>
    <scope>NUCLEOTIDE SEQUENCE [LARGE SCALE GENOMIC DNA]</scope>
    <source>
        <strain evidence="2">cv. PAL-ZL1</strain>
    </source>
</reference>
<name>A0ACC4AN54_POPAL</name>
<dbReference type="EMBL" id="RCHU02000017">
    <property type="protein sequence ID" value="KAL3567381.1"/>
    <property type="molecule type" value="Genomic_DNA"/>
</dbReference>
<protein>
    <submittedName>
        <fullName evidence="1">Uncharacterized protein</fullName>
    </submittedName>
</protein>
<sequence>MDAKDGVFICIFRVFFYNYSPDKFSTFFYYVKHKCKCSNYSHCATFISVNSGGSDSEDDWDSAVGGSFGESGRESDDLGWDSASSWSTGLTKDHFDGVASQIREPGARGSYLKDSEKLEMYRLHKEIPEVYTVEKLAKDYSIMRQRVHAILWLKEIEEKEEKKLGHPLDVSTKLLLDNFPDIVDIIHPQAVIKIGVRARSDVLWPLGMKLEMEVTLTREGAASFRGLEVQSGETGGKGRRGGGGWKYVSLPDGSSRPLDEIKKMYVRREIPRRRHKIVP</sequence>
<accession>A0ACC4AN54</accession>
<comment type="caution">
    <text evidence="1">The sequence shown here is derived from an EMBL/GenBank/DDBJ whole genome shotgun (WGS) entry which is preliminary data.</text>
</comment>
<dbReference type="Proteomes" id="UP000309997">
    <property type="component" value="Unassembled WGS sequence"/>
</dbReference>
<keyword evidence="2" id="KW-1185">Reference proteome</keyword>